<dbReference type="NCBIfam" id="NF008453">
    <property type="entry name" value="PRK11308.1"/>
    <property type="match status" value="2"/>
</dbReference>
<evidence type="ECO:0000256" key="5">
    <source>
        <dbReference type="ARBA" id="ARBA00022741"/>
    </source>
</evidence>
<dbReference type="InterPro" id="IPR003439">
    <property type="entry name" value="ABC_transporter-like_ATP-bd"/>
</dbReference>
<dbReference type="InterPro" id="IPR027417">
    <property type="entry name" value="P-loop_NTPase"/>
</dbReference>
<keyword evidence="4" id="KW-1003">Cell membrane</keyword>
<protein>
    <submittedName>
        <fullName evidence="9">ABC transporter ATP-binding protein</fullName>
    </submittedName>
</protein>
<comment type="similarity">
    <text evidence="2">Belongs to the ABC transporter superfamily.</text>
</comment>
<evidence type="ECO:0000256" key="2">
    <source>
        <dbReference type="ARBA" id="ARBA00005417"/>
    </source>
</evidence>
<sequence>MHMPEPLLEVRDLSVAFRAGKRTAEVVHDVSFHIDPGETLAVVGESGSGKSVSAMSIVDLLPDNARRTGTIRFAGEDLLAADAARMRQIRGAGIGVVFQEPMTALNPVYTIGGLLAQAIDSHGRRSKEEIKSRSLDLLQLVQMPDPERRLGQFPHQLSGGQRQRAMIAMAIANDPELVIADEATTALDVTAQAVILDLLLDVQERLGTAILLITHDMGVVADMANRVVVMNGGHVVEEAPVEDLFSSPREEYTRKLLAAVPHLGRSETVEQLPTTPIELRYRTQPQRVVEHPVLHIENLVVEFPGRFGQAPFRAVDGVSFDVDRGEVVGLVGESGSGKSTIGRVAIGLTKPALGTVEIDGIDVSTKHRRERKELRRRAAIIFQDPSSSLNPRATLADTISSPLRWNRVTRSRRELDRIVAELLDAVHLPKDAAHRYPHELSGGQRQRVGIARAMALEPDLLIADEPTSALDVSVQAAVLKLLLELQERRQFSCVFISHDLSVVEQLAQRVVVLKDGKIAEQGNTRQILHHPRDGYTRQLVAAIPVPDPAEQRARRQERQLLLASPVAPESSSLV</sequence>
<evidence type="ECO:0000259" key="8">
    <source>
        <dbReference type="PROSITE" id="PS50893"/>
    </source>
</evidence>
<dbReference type="PANTHER" id="PTHR43297">
    <property type="entry name" value="OLIGOPEPTIDE TRANSPORT ATP-BINDING PROTEIN APPD"/>
    <property type="match status" value="1"/>
</dbReference>
<dbReference type="InterPro" id="IPR003593">
    <property type="entry name" value="AAA+_ATPase"/>
</dbReference>
<keyword evidence="5" id="KW-0547">Nucleotide-binding</keyword>
<comment type="caution">
    <text evidence="9">The sequence shown here is derived from an EMBL/GenBank/DDBJ whole genome shotgun (WGS) entry which is preliminary data.</text>
</comment>
<dbReference type="PANTHER" id="PTHR43297:SF2">
    <property type="entry name" value="DIPEPTIDE TRANSPORT ATP-BINDING PROTEIN DPPD"/>
    <property type="match status" value="1"/>
</dbReference>
<name>A0ABS7HKU2_9MICO</name>
<organism evidence="9 10">
    <name type="scientific">Microbacterium jejuense</name>
    <dbReference type="NCBI Taxonomy" id="1263637"/>
    <lineage>
        <taxon>Bacteria</taxon>
        <taxon>Bacillati</taxon>
        <taxon>Actinomycetota</taxon>
        <taxon>Actinomycetes</taxon>
        <taxon>Micrococcales</taxon>
        <taxon>Microbacteriaceae</taxon>
        <taxon>Microbacterium</taxon>
    </lineage>
</organism>
<dbReference type="GO" id="GO:0005524">
    <property type="term" value="F:ATP binding"/>
    <property type="evidence" value="ECO:0007669"/>
    <property type="project" value="UniProtKB-KW"/>
</dbReference>
<keyword evidence="3" id="KW-0813">Transport</keyword>
<dbReference type="EMBL" id="JAEUAW010000003">
    <property type="protein sequence ID" value="MBW9093060.1"/>
    <property type="molecule type" value="Genomic_DNA"/>
</dbReference>
<feature type="domain" description="ABC transporter" evidence="8">
    <location>
        <begin position="294"/>
        <end position="540"/>
    </location>
</feature>
<dbReference type="PROSITE" id="PS50893">
    <property type="entry name" value="ABC_TRANSPORTER_2"/>
    <property type="match status" value="2"/>
</dbReference>
<dbReference type="InterPro" id="IPR017871">
    <property type="entry name" value="ABC_transporter-like_CS"/>
</dbReference>
<dbReference type="Pfam" id="PF00005">
    <property type="entry name" value="ABC_tran"/>
    <property type="match status" value="2"/>
</dbReference>
<dbReference type="Proteomes" id="UP001196843">
    <property type="component" value="Unassembled WGS sequence"/>
</dbReference>
<dbReference type="SMART" id="SM00382">
    <property type="entry name" value="AAA"/>
    <property type="match status" value="2"/>
</dbReference>
<dbReference type="InterPro" id="IPR050388">
    <property type="entry name" value="ABC_Ni/Peptide_Import"/>
</dbReference>
<evidence type="ECO:0000313" key="9">
    <source>
        <dbReference type="EMBL" id="MBW9093060.1"/>
    </source>
</evidence>
<dbReference type="InterPro" id="IPR013563">
    <property type="entry name" value="Oligopep_ABC_C"/>
</dbReference>
<keyword evidence="10" id="KW-1185">Reference proteome</keyword>
<dbReference type="NCBIfam" id="NF007739">
    <property type="entry name" value="PRK10419.1"/>
    <property type="match status" value="2"/>
</dbReference>
<dbReference type="CDD" id="cd03257">
    <property type="entry name" value="ABC_NikE_OppD_transporters"/>
    <property type="match status" value="2"/>
</dbReference>
<keyword evidence="7" id="KW-0472">Membrane</keyword>
<feature type="domain" description="ABC transporter" evidence="8">
    <location>
        <begin position="10"/>
        <end position="257"/>
    </location>
</feature>
<gene>
    <name evidence="9" type="ORF">JNB62_05140</name>
</gene>
<comment type="subcellular location">
    <subcellularLocation>
        <location evidence="1">Cell membrane</location>
        <topology evidence="1">Peripheral membrane protein</topology>
    </subcellularLocation>
</comment>
<evidence type="ECO:0000256" key="1">
    <source>
        <dbReference type="ARBA" id="ARBA00004202"/>
    </source>
</evidence>
<accession>A0ABS7HKU2</accession>
<dbReference type="Pfam" id="PF08352">
    <property type="entry name" value="oligo_HPY"/>
    <property type="match status" value="2"/>
</dbReference>
<evidence type="ECO:0000313" key="10">
    <source>
        <dbReference type="Proteomes" id="UP001196843"/>
    </source>
</evidence>
<reference evidence="9 10" key="1">
    <citation type="journal article" date="2021" name="MBio">
        <title>Poor Competitiveness of Bradyrhizobium in Pigeon Pea Root Colonization in Indian Soils.</title>
        <authorList>
            <person name="Chalasani D."/>
            <person name="Basu A."/>
            <person name="Pullabhotla S.V.S.R.N."/>
            <person name="Jorrin B."/>
            <person name="Neal A.L."/>
            <person name="Poole P.S."/>
            <person name="Podile A.R."/>
            <person name="Tkacz A."/>
        </authorList>
    </citation>
    <scope>NUCLEOTIDE SEQUENCE [LARGE SCALE GENOMIC DNA]</scope>
    <source>
        <strain evidence="9 10">HU14</strain>
    </source>
</reference>
<dbReference type="PROSITE" id="PS00211">
    <property type="entry name" value="ABC_TRANSPORTER_1"/>
    <property type="match status" value="2"/>
</dbReference>
<evidence type="ECO:0000256" key="4">
    <source>
        <dbReference type="ARBA" id="ARBA00022475"/>
    </source>
</evidence>
<evidence type="ECO:0000256" key="7">
    <source>
        <dbReference type="ARBA" id="ARBA00023136"/>
    </source>
</evidence>
<keyword evidence="6 9" id="KW-0067">ATP-binding</keyword>
<evidence type="ECO:0000256" key="3">
    <source>
        <dbReference type="ARBA" id="ARBA00022448"/>
    </source>
</evidence>
<dbReference type="Gene3D" id="3.40.50.300">
    <property type="entry name" value="P-loop containing nucleotide triphosphate hydrolases"/>
    <property type="match status" value="2"/>
</dbReference>
<dbReference type="SUPFAM" id="SSF52540">
    <property type="entry name" value="P-loop containing nucleoside triphosphate hydrolases"/>
    <property type="match status" value="2"/>
</dbReference>
<evidence type="ECO:0000256" key="6">
    <source>
        <dbReference type="ARBA" id="ARBA00022840"/>
    </source>
</evidence>
<proteinExistence type="inferred from homology"/>